<evidence type="ECO:0000313" key="1">
    <source>
        <dbReference type="EMBL" id="NGP18559.1"/>
    </source>
</evidence>
<organism evidence="1 2">
    <name type="scientific">Devosia aurantiaca</name>
    <dbReference type="NCBI Taxonomy" id="2714858"/>
    <lineage>
        <taxon>Bacteria</taxon>
        <taxon>Pseudomonadati</taxon>
        <taxon>Pseudomonadota</taxon>
        <taxon>Alphaproteobacteria</taxon>
        <taxon>Hyphomicrobiales</taxon>
        <taxon>Devosiaceae</taxon>
        <taxon>Devosia</taxon>
    </lineage>
</organism>
<reference evidence="1 2" key="2">
    <citation type="submission" date="2020-03" db="EMBL/GenBank/DDBJ databases">
        <title>Devosia chinhatensis sp. nov., isolated from a hexachlorocyclohexane (HCH) dump site in India.</title>
        <authorList>
            <person name="Kumar M."/>
            <person name="Lal R."/>
        </authorList>
    </citation>
    <scope>NUCLEOTIDE SEQUENCE [LARGE SCALE GENOMIC DNA]</scope>
    <source>
        <strain evidence="1 2">H239</strain>
    </source>
</reference>
<dbReference type="EMBL" id="JAALFG010000003">
    <property type="protein sequence ID" value="NGP18559.1"/>
    <property type="molecule type" value="Genomic_DNA"/>
</dbReference>
<dbReference type="RefSeq" id="WP_164534823.1">
    <property type="nucleotide sequence ID" value="NZ_JAALFG010000003.1"/>
</dbReference>
<dbReference type="Proteomes" id="UP000474802">
    <property type="component" value="Unassembled WGS sequence"/>
</dbReference>
<accession>A0A6M1SFB8</accession>
<gene>
    <name evidence="1" type="ORF">G5575_13675</name>
</gene>
<proteinExistence type="predicted"/>
<evidence type="ECO:0008006" key="3">
    <source>
        <dbReference type="Google" id="ProtNLM"/>
    </source>
</evidence>
<dbReference type="AlphaFoldDB" id="A0A6M1SFB8"/>
<reference evidence="1 2" key="1">
    <citation type="submission" date="2020-02" db="EMBL/GenBank/DDBJ databases">
        <authorList>
            <person name="Khan S.A."/>
            <person name="Jeon C.O."/>
            <person name="Chun B.H."/>
        </authorList>
    </citation>
    <scope>NUCLEOTIDE SEQUENCE [LARGE SCALE GENOMIC DNA]</scope>
    <source>
        <strain evidence="1 2">H239</strain>
    </source>
</reference>
<evidence type="ECO:0000313" key="2">
    <source>
        <dbReference type="Proteomes" id="UP000474802"/>
    </source>
</evidence>
<keyword evidence="2" id="KW-1185">Reference proteome</keyword>
<sequence>MITFLSTRSHRHHIEHVSEELGKQLFRVRTYDWLLWRKVLPLGTWIFTDCERLSCWELEITCRYATALEKAGARLINDPRTFLPRGSLLKALLRTQINSFSVWRPVDGEQATRFPVFLRTESAHRGALSELLHSQPEIDRELSRLVAQGFPLRDLLIVEFRAQELAELPGAFRKHAAFMVGDELIAGPPVTDTTWHAKFGAPGVATEEHYLADREDSESMPHKDTLRRGFEIAGVSFGRMDYAIVNGVPEIYEINTNPHIRALTKHHSKVRLETVAASNRSVVEAVRVLDRPSPQARIDVDLPRLARSWKSRLQFSRWQP</sequence>
<protein>
    <recommendedName>
        <fullName evidence="3">ATP-grasp domain-containing protein</fullName>
    </recommendedName>
</protein>
<comment type="caution">
    <text evidence="1">The sequence shown here is derived from an EMBL/GenBank/DDBJ whole genome shotgun (WGS) entry which is preliminary data.</text>
</comment>
<name>A0A6M1SFB8_9HYPH</name>